<evidence type="ECO:0000259" key="5">
    <source>
        <dbReference type="PROSITE" id="PS52004"/>
    </source>
</evidence>
<dbReference type="SUPFAM" id="SSF53901">
    <property type="entry name" value="Thiolase-like"/>
    <property type="match status" value="1"/>
</dbReference>
<dbReference type="GO" id="GO:0004315">
    <property type="term" value="F:3-oxoacyl-[acyl-carrier-protein] synthase activity"/>
    <property type="evidence" value="ECO:0007669"/>
    <property type="project" value="TreeGrafter"/>
</dbReference>
<evidence type="ECO:0000259" key="4">
    <source>
        <dbReference type="PROSITE" id="PS50835"/>
    </source>
</evidence>
<evidence type="ECO:0000256" key="3">
    <source>
        <dbReference type="RuleBase" id="RU003694"/>
    </source>
</evidence>
<evidence type="ECO:0000256" key="1">
    <source>
        <dbReference type="ARBA" id="ARBA00008467"/>
    </source>
</evidence>
<sequence>MENETSFPLKERTDQGLISITAISSISPLGISTEEVWQNYKTDRHFFKKVRFGTTEDWAAPLPEEAKNAIQQLRKSDSKYKDLDDTVLFTIYVARKSVAVAGWKSGDNFGVNIGSSRGATALFEKYYAEFLNQGKTSTLASPTTTLGNISSWVAHDLQTKGPEISHSITCSTALHALLNGVAWIKSGMTNKFLVGGSEAPLTPFTIAQMKALKVYARQEDVAEDNQSYPCRALDLDKVKNSMILGEGAAVVCLEAGRTDNALAVIEGIGYATEVLKHNVSISSDAECFQQSMKMALGDTSPEDIDVIVMHAPGTIKGDSSECNAIKKVFGEQIPTLTTNKWKIGHTFGASGMLSLEMAVLMLQKQEFIKVPFIDYKTVPSQINKIMVNAVGFGGNAVSVLFSKN</sequence>
<dbReference type="InterPro" id="IPR000794">
    <property type="entry name" value="Beta-ketoacyl_synthase"/>
</dbReference>
<dbReference type="GO" id="GO:0005829">
    <property type="term" value="C:cytosol"/>
    <property type="evidence" value="ECO:0007669"/>
    <property type="project" value="TreeGrafter"/>
</dbReference>
<reference evidence="6 7" key="1">
    <citation type="submission" date="2016-10" db="EMBL/GenBank/DDBJ databases">
        <authorList>
            <person name="de Groot N.N."/>
        </authorList>
    </citation>
    <scope>NUCLEOTIDE SEQUENCE [LARGE SCALE GENOMIC DNA]</scope>
    <source>
        <strain evidence="6 7">DSM 19886</strain>
    </source>
</reference>
<feature type="domain" description="Ig-like" evidence="4">
    <location>
        <begin position="142"/>
        <end position="232"/>
    </location>
</feature>
<dbReference type="AlphaFoldDB" id="A0A1G9M290"/>
<dbReference type="InterPro" id="IPR016039">
    <property type="entry name" value="Thiolase-like"/>
</dbReference>
<feature type="domain" description="Ketosynthase family 3 (KS3)" evidence="5">
    <location>
        <begin position="15"/>
        <end position="403"/>
    </location>
</feature>
<evidence type="ECO:0000313" key="7">
    <source>
        <dbReference type="Proteomes" id="UP000199440"/>
    </source>
</evidence>
<dbReference type="Proteomes" id="UP000199440">
    <property type="component" value="Unassembled WGS sequence"/>
</dbReference>
<dbReference type="Pfam" id="PF00109">
    <property type="entry name" value="ketoacyl-synt"/>
    <property type="match status" value="1"/>
</dbReference>
<dbReference type="InterPro" id="IPR014031">
    <property type="entry name" value="Ketoacyl_synth_C"/>
</dbReference>
<dbReference type="PROSITE" id="PS50835">
    <property type="entry name" value="IG_LIKE"/>
    <property type="match status" value="1"/>
</dbReference>
<dbReference type="OrthoDB" id="1141849at2"/>
<protein>
    <submittedName>
        <fullName evidence="6">3-oxoacyl-(Acyl-carrier-protein) synthase</fullName>
    </submittedName>
</protein>
<dbReference type="PANTHER" id="PTHR11712">
    <property type="entry name" value="POLYKETIDE SYNTHASE-RELATED"/>
    <property type="match status" value="1"/>
</dbReference>
<organism evidence="6 7">
    <name type="scientific">Kriegella aquimaris</name>
    <dbReference type="NCBI Taxonomy" id="192904"/>
    <lineage>
        <taxon>Bacteria</taxon>
        <taxon>Pseudomonadati</taxon>
        <taxon>Bacteroidota</taxon>
        <taxon>Flavobacteriia</taxon>
        <taxon>Flavobacteriales</taxon>
        <taxon>Flavobacteriaceae</taxon>
        <taxon>Kriegella</taxon>
    </lineage>
</organism>
<evidence type="ECO:0000313" key="6">
    <source>
        <dbReference type="EMBL" id="SDL67815.1"/>
    </source>
</evidence>
<dbReference type="InterPro" id="IPR014030">
    <property type="entry name" value="Ketoacyl_synth_N"/>
</dbReference>
<dbReference type="PROSITE" id="PS52004">
    <property type="entry name" value="KS3_2"/>
    <property type="match status" value="1"/>
</dbReference>
<accession>A0A1G9M290</accession>
<dbReference type="Pfam" id="PF02801">
    <property type="entry name" value="Ketoacyl-synt_C"/>
    <property type="match status" value="1"/>
</dbReference>
<name>A0A1G9M290_9FLAO</name>
<dbReference type="EMBL" id="FNGV01000002">
    <property type="protein sequence ID" value="SDL67815.1"/>
    <property type="molecule type" value="Genomic_DNA"/>
</dbReference>
<proteinExistence type="inferred from homology"/>
<dbReference type="InterPro" id="IPR020841">
    <property type="entry name" value="PKS_Beta-ketoAc_synthase_dom"/>
</dbReference>
<keyword evidence="7" id="KW-1185">Reference proteome</keyword>
<gene>
    <name evidence="6" type="ORF">SAMN04488514_102308</name>
</gene>
<dbReference type="Gene3D" id="3.40.47.10">
    <property type="match status" value="1"/>
</dbReference>
<dbReference type="PANTHER" id="PTHR11712:SF336">
    <property type="entry name" value="3-OXOACYL-[ACYL-CARRIER-PROTEIN] SYNTHASE, MITOCHONDRIAL"/>
    <property type="match status" value="1"/>
</dbReference>
<dbReference type="GO" id="GO:0006633">
    <property type="term" value="P:fatty acid biosynthetic process"/>
    <property type="evidence" value="ECO:0007669"/>
    <property type="project" value="TreeGrafter"/>
</dbReference>
<keyword evidence="2 3" id="KW-0808">Transferase</keyword>
<dbReference type="SMART" id="SM00825">
    <property type="entry name" value="PKS_KS"/>
    <property type="match status" value="1"/>
</dbReference>
<comment type="similarity">
    <text evidence="1 3">Belongs to the thiolase-like superfamily. Beta-ketoacyl-ACP synthases family.</text>
</comment>
<evidence type="ECO:0000256" key="2">
    <source>
        <dbReference type="ARBA" id="ARBA00022679"/>
    </source>
</evidence>
<dbReference type="RefSeq" id="WP_089886708.1">
    <property type="nucleotide sequence ID" value="NZ_FNGV01000002.1"/>
</dbReference>
<dbReference type="STRING" id="192904.SAMN04488514_102308"/>
<dbReference type="InterPro" id="IPR007110">
    <property type="entry name" value="Ig-like_dom"/>
</dbReference>